<name>A0A839HTF5_9BURK</name>
<dbReference type="Gene3D" id="3.60.21.10">
    <property type="match status" value="1"/>
</dbReference>
<dbReference type="PANTHER" id="PTHR42850:SF2">
    <property type="entry name" value="BLL5683 PROTEIN"/>
    <property type="match status" value="1"/>
</dbReference>
<accession>A0A839HTF5</accession>
<keyword evidence="4" id="KW-1185">Reference proteome</keyword>
<comment type="caution">
    <text evidence="3">The sequence shown here is derived from an EMBL/GenBank/DDBJ whole genome shotgun (WGS) entry which is preliminary data.</text>
</comment>
<comment type="similarity">
    <text evidence="1">Belongs to the metallophosphoesterase superfamily. YfcE family.</text>
</comment>
<dbReference type="InterPro" id="IPR050126">
    <property type="entry name" value="Ap4A_hydrolase"/>
</dbReference>
<dbReference type="EMBL" id="JACIVI010000006">
    <property type="protein sequence ID" value="MBB1162998.1"/>
    <property type="molecule type" value="Genomic_DNA"/>
</dbReference>
<feature type="domain" description="Calcineurin-like phosphoesterase" evidence="2">
    <location>
        <begin position="1"/>
        <end position="211"/>
    </location>
</feature>
<dbReference type="Proteomes" id="UP000586093">
    <property type="component" value="Unassembled WGS sequence"/>
</dbReference>
<dbReference type="GO" id="GO:0016791">
    <property type="term" value="F:phosphatase activity"/>
    <property type="evidence" value="ECO:0007669"/>
    <property type="project" value="TreeGrafter"/>
</dbReference>
<protein>
    <submittedName>
        <fullName evidence="3">Metallophosphoesterase family protein</fullName>
    </submittedName>
</protein>
<sequence length="247" mass="27343">MKLALITDIHANREALEAVLDHAETQGASQQAFLGDFVGYGADPGWVVDTLRERVARGAWAVGGNHDEAVVRGPSPQMHAEARHIIGWTREQLDPAQRDFLAGLPMSRSVEQMLFVHANAHAPAEWGYIDSRGEAMRSLMATRARLVFCGHVHEPRLYYLSTVGKSGDFHPTPGMPIPLLPLRQWLVLPGSTGQPRDGNPAASYAIYDTEAEMLTFHRVPYDHELAADKIRRAGLPLRQADRLLHGH</sequence>
<dbReference type="PANTHER" id="PTHR42850">
    <property type="entry name" value="METALLOPHOSPHOESTERASE"/>
    <property type="match status" value="1"/>
</dbReference>
<dbReference type="InterPro" id="IPR024654">
    <property type="entry name" value="Calcineurin-like_PHP_lpxH"/>
</dbReference>
<dbReference type="RefSeq" id="WP_182665508.1">
    <property type="nucleotide sequence ID" value="NZ_JACIVI010000006.1"/>
</dbReference>
<dbReference type="InterPro" id="IPR011152">
    <property type="entry name" value="Pesterase_MJ0912"/>
</dbReference>
<evidence type="ECO:0000256" key="1">
    <source>
        <dbReference type="ARBA" id="ARBA00008950"/>
    </source>
</evidence>
<dbReference type="PIRSF" id="PIRSF000883">
    <property type="entry name" value="Pesterase_MJ0912"/>
    <property type="match status" value="1"/>
</dbReference>
<organism evidence="3 4">
    <name type="scientific">Aquariibacter albus</name>
    <dbReference type="NCBI Taxonomy" id="2759899"/>
    <lineage>
        <taxon>Bacteria</taxon>
        <taxon>Pseudomonadati</taxon>
        <taxon>Pseudomonadota</taxon>
        <taxon>Betaproteobacteria</taxon>
        <taxon>Burkholderiales</taxon>
        <taxon>Sphaerotilaceae</taxon>
        <taxon>Aquariibacter</taxon>
    </lineage>
</organism>
<evidence type="ECO:0000313" key="3">
    <source>
        <dbReference type="EMBL" id="MBB1162998.1"/>
    </source>
</evidence>
<reference evidence="3 4" key="1">
    <citation type="submission" date="2020-08" db="EMBL/GenBank/DDBJ databases">
        <title>Aquariorum lacteus gen. nov., sp. nov., a new member of the family Comamonadaceae, isolated from freshwater aquarium.</title>
        <authorList>
            <person name="Chun S.-J."/>
        </authorList>
    </citation>
    <scope>NUCLEOTIDE SEQUENCE [LARGE SCALE GENOMIC DNA]</scope>
    <source>
        <strain evidence="3 4">SJAQ100</strain>
    </source>
</reference>
<evidence type="ECO:0000259" key="2">
    <source>
        <dbReference type="Pfam" id="PF12850"/>
    </source>
</evidence>
<dbReference type="InterPro" id="IPR029052">
    <property type="entry name" value="Metallo-depent_PP-like"/>
</dbReference>
<proteinExistence type="inferred from homology"/>
<dbReference type="CDD" id="cd00838">
    <property type="entry name" value="MPP_superfamily"/>
    <property type="match status" value="1"/>
</dbReference>
<gene>
    <name evidence="3" type="ORF">H4F90_13520</name>
</gene>
<dbReference type="SUPFAM" id="SSF56300">
    <property type="entry name" value="Metallo-dependent phosphatases"/>
    <property type="match status" value="1"/>
</dbReference>
<dbReference type="Pfam" id="PF12850">
    <property type="entry name" value="Metallophos_2"/>
    <property type="match status" value="1"/>
</dbReference>
<dbReference type="AlphaFoldDB" id="A0A839HTF5"/>
<dbReference type="GO" id="GO:0005737">
    <property type="term" value="C:cytoplasm"/>
    <property type="evidence" value="ECO:0007669"/>
    <property type="project" value="TreeGrafter"/>
</dbReference>
<evidence type="ECO:0000313" key="4">
    <source>
        <dbReference type="Proteomes" id="UP000586093"/>
    </source>
</evidence>